<name>A0A9P6CAH3_9AGAR</name>
<dbReference type="Proteomes" id="UP000807353">
    <property type="component" value="Unassembled WGS sequence"/>
</dbReference>
<dbReference type="EMBL" id="MU150340">
    <property type="protein sequence ID" value="KAF9458436.1"/>
    <property type="molecule type" value="Genomic_DNA"/>
</dbReference>
<gene>
    <name evidence="2" type="ORF">BDZ94DRAFT_103750</name>
</gene>
<accession>A0A9P6CAH3</accession>
<proteinExistence type="predicted"/>
<evidence type="ECO:0000256" key="1">
    <source>
        <dbReference type="SAM" id="MobiDB-lite"/>
    </source>
</evidence>
<keyword evidence="3" id="KW-1185">Reference proteome</keyword>
<dbReference type="OrthoDB" id="3364141at2759"/>
<protein>
    <submittedName>
        <fullName evidence="2">Uncharacterized protein</fullName>
    </submittedName>
</protein>
<reference evidence="2" key="1">
    <citation type="submission" date="2020-11" db="EMBL/GenBank/DDBJ databases">
        <authorList>
            <consortium name="DOE Joint Genome Institute"/>
            <person name="Ahrendt S."/>
            <person name="Riley R."/>
            <person name="Andreopoulos W."/>
            <person name="Labutti K."/>
            <person name="Pangilinan J."/>
            <person name="Ruiz-Duenas F.J."/>
            <person name="Barrasa J.M."/>
            <person name="Sanchez-Garcia M."/>
            <person name="Camarero S."/>
            <person name="Miyauchi S."/>
            <person name="Serrano A."/>
            <person name="Linde D."/>
            <person name="Babiker R."/>
            <person name="Drula E."/>
            <person name="Ayuso-Fernandez I."/>
            <person name="Pacheco R."/>
            <person name="Padilla G."/>
            <person name="Ferreira P."/>
            <person name="Barriuso J."/>
            <person name="Kellner H."/>
            <person name="Castanera R."/>
            <person name="Alfaro M."/>
            <person name="Ramirez L."/>
            <person name="Pisabarro A.G."/>
            <person name="Kuo A."/>
            <person name="Tritt A."/>
            <person name="Lipzen A."/>
            <person name="He G."/>
            <person name="Yan M."/>
            <person name="Ng V."/>
            <person name="Cullen D."/>
            <person name="Martin F."/>
            <person name="Rosso M.-N."/>
            <person name="Henrissat B."/>
            <person name="Hibbett D."/>
            <person name="Martinez A.T."/>
            <person name="Grigoriev I.V."/>
        </authorList>
    </citation>
    <scope>NUCLEOTIDE SEQUENCE</scope>
    <source>
        <strain evidence="2">CBS 247.69</strain>
    </source>
</reference>
<feature type="region of interest" description="Disordered" evidence="1">
    <location>
        <begin position="1"/>
        <end position="50"/>
    </location>
</feature>
<comment type="caution">
    <text evidence="2">The sequence shown here is derived from an EMBL/GenBank/DDBJ whole genome shotgun (WGS) entry which is preliminary data.</text>
</comment>
<evidence type="ECO:0000313" key="3">
    <source>
        <dbReference type="Proteomes" id="UP000807353"/>
    </source>
</evidence>
<organism evidence="2 3">
    <name type="scientific">Collybia nuda</name>
    <dbReference type="NCBI Taxonomy" id="64659"/>
    <lineage>
        <taxon>Eukaryota</taxon>
        <taxon>Fungi</taxon>
        <taxon>Dikarya</taxon>
        <taxon>Basidiomycota</taxon>
        <taxon>Agaricomycotina</taxon>
        <taxon>Agaricomycetes</taxon>
        <taxon>Agaricomycetidae</taxon>
        <taxon>Agaricales</taxon>
        <taxon>Tricholomatineae</taxon>
        <taxon>Clitocybaceae</taxon>
        <taxon>Collybia</taxon>
    </lineage>
</organism>
<evidence type="ECO:0000313" key="2">
    <source>
        <dbReference type="EMBL" id="KAF9458436.1"/>
    </source>
</evidence>
<sequence length="230" mass="25640">MTTWATSTPIRHPWFSQPTTKRKHSIVSNTVDCPHPHSSSPSHSPPTKRRKFSALESGFAYLTLSDSRPNPSFSSPLPHISEPLCNVNNSSSPMSTESDASHNIVIPMSVEVPLAPEVKMKKSSWYEPEPDRIIVTDLDSSSDEEDVEVDPDTATIAISRTLLKQLSSHARELTEPFKPQNSNNALVLFRPLRPMRDVVTQISRDRQEMSHLIDVVRDSQGDDAMDVETG</sequence>
<dbReference type="AlphaFoldDB" id="A0A9P6CAH3"/>